<feature type="domain" description="SCP" evidence="3">
    <location>
        <begin position="152"/>
        <end position="272"/>
    </location>
</feature>
<dbReference type="EMBL" id="LJIJ01002239">
    <property type="protein sequence ID" value="ODM90009.1"/>
    <property type="molecule type" value="Genomic_DNA"/>
</dbReference>
<gene>
    <name evidence="4" type="ORF">Ocin01_16673</name>
</gene>
<organism evidence="4 5">
    <name type="scientific">Orchesella cincta</name>
    <name type="common">Springtail</name>
    <name type="synonym">Podura cincta</name>
    <dbReference type="NCBI Taxonomy" id="48709"/>
    <lineage>
        <taxon>Eukaryota</taxon>
        <taxon>Metazoa</taxon>
        <taxon>Ecdysozoa</taxon>
        <taxon>Arthropoda</taxon>
        <taxon>Hexapoda</taxon>
        <taxon>Collembola</taxon>
        <taxon>Entomobryomorpha</taxon>
        <taxon>Entomobryoidea</taxon>
        <taxon>Orchesellidae</taxon>
        <taxon>Orchesellinae</taxon>
        <taxon>Orchesella</taxon>
    </lineage>
</organism>
<evidence type="ECO:0000313" key="4">
    <source>
        <dbReference type="EMBL" id="ODM90009.1"/>
    </source>
</evidence>
<evidence type="ECO:0000256" key="1">
    <source>
        <dbReference type="SAM" id="MobiDB-lite"/>
    </source>
</evidence>
<sequence length="280" mass="31163">MTKLNFSAVAITLLAIQLTNFVQCEEIVLSDDNGSAFTLTITGGCYSLNPKWSQRATEAEVTDGCFKAYDFANCKGKAVELRKGVHDLRSLNFDKEISSVRLCTPIEEDAEQGGKAKPTPESGRSTTTGRGPGRGSSSARTERPRGGGAETEAQKAAVMEHNKYRKMHGVPDVQGDPQMHAEAQRYADYLAQSNLFEPSRTGKYDVVKRWYDKNKFYDYERPGYNIDGRNSGSFTAIVWKATTHIGLGIAWNEVEEQWIVVAFYDPPAMRSKFRENVLPP</sequence>
<evidence type="ECO:0000259" key="3">
    <source>
        <dbReference type="SMART" id="SM00198"/>
    </source>
</evidence>
<evidence type="ECO:0000313" key="5">
    <source>
        <dbReference type="Proteomes" id="UP000094527"/>
    </source>
</evidence>
<feature type="chain" id="PRO_5008903722" evidence="2">
    <location>
        <begin position="25"/>
        <end position="280"/>
    </location>
</feature>
<feature type="region of interest" description="Disordered" evidence="1">
    <location>
        <begin position="106"/>
        <end position="153"/>
    </location>
</feature>
<dbReference type="OrthoDB" id="337038at2759"/>
<dbReference type="InterPro" id="IPR034113">
    <property type="entry name" value="SCP_GAPR1-like"/>
</dbReference>
<dbReference type="InterPro" id="IPR001283">
    <property type="entry name" value="CRISP-related"/>
</dbReference>
<dbReference type="Gene3D" id="3.40.33.10">
    <property type="entry name" value="CAP"/>
    <property type="match status" value="1"/>
</dbReference>
<comment type="caution">
    <text evidence="4">The sequence shown here is derived from an EMBL/GenBank/DDBJ whole genome shotgun (WGS) entry which is preliminary data.</text>
</comment>
<evidence type="ECO:0000256" key="2">
    <source>
        <dbReference type="SAM" id="SignalP"/>
    </source>
</evidence>
<feature type="signal peptide" evidence="2">
    <location>
        <begin position="1"/>
        <end position="24"/>
    </location>
</feature>
<proteinExistence type="predicted"/>
<dbReference type="InterPro" id="IPR035940">
    <property type="entry name" value="CAP_sf"/>
</dbReference>
<dbReference type="Pfam" id="PF00188">
    <property type="entry name" value="CAP"/>
    <property type="match status" value="1"/>
</dbReference>
<dbReference type="SMART" id="SM00198">
    <property type="entry name" value="SCP"/>
    <property type="match status" value="1"/>
</dbReference>
<feature type="compositionally biased region" description="Low complexity" evidence="1">
    <location>
        <begin position="119"/>
        <end position="139"/>
    </location>
</feature>
<dbReference type="Gene3D" id="2.60.20.10">
    <property type="entry name" value="Crystallins"/>
    <property type="match status" value="1"/>
</dbReference>
<dbReference type="Proteomes" id="UP000094527">
    <property type="component" value="Unassembled WGS sequence"/>
</dbReference>
<name>A0A1D2MAQ0_ORCCI</name>
<dbReference type="AlphaFoldDB" id="A0A1D2MAQ0"/>
<accession>A0A1D2MAQ0</accession>
<keyword evidence="5" id="KW-1185">Reference proteome</keyword>
<dbReference type="InterPro" id="IPR014044">
    <property type="entry name" value="CAP_dom"/>
</dbReference>
<reference evidence="4 5" key="1">
    <citation type="journal article" date="2016" name="Genome Biol. Evol.">
        <title>Gene Family Evolution Reflects Adaptation to Soil Environmental Stressors in the Genome of the Collembolan Orchesella cincta.</title>
        <authorList>
            <person name="Faddeeva-Vakhrusheva A."/>
            <person name="Derks M.F."/>
            <person name="Anvar S.Y."/>
            <person name="Agamennone V."/>
            <person name="Suring W."/>
            <person name="Smit S."/>
            <person name="van Straalen N.M."/>
            <person name="Roelofs D."/>
        </authorList>
    </citation>
    <scope>NUCLEOTIDE SEQUENCE [LARGE SCALE GENOMIC DNA]</scope>
    <source>
        <tissue evidence="4">Mixed pool</tissue>
    </source>
</reference>
<protein>
    <submittedName>
        <fullName evidence="4">Golgi-associated plant pathogenesis-related protein 1</fullName>
    </submittedName>
</protein>
<dbReference type="PANTHER" id="PTHR10334">
    <property type="entry name" value="CYSTEINE-RICH SECRETORY PROTEIN-RELATED"/>
    <property type="match status" value="1"/>
</dbReference>
<feature type="non-terminal residue" evidence="4">
    <location>
        <position position="280"/>
    </location>
</feature>
<dbReference type="STRING" id="48709.A0A1D2MAQ0"/>
<keyword evidence="2" id="KW-0732">Signal</keyword>
<dbReference type="CDD" id="cd05382">
    <property type="entry name" value="CAP_GAPR1-like"/>
    <property type="match status" value="1"/>
</dbReference>
<dbReference type="SUPFAM" id="SSF55797">
    <property type="entry name" value="PR-1-like"/>
    <property type="match status" value="1"/>
</dbReference>